<dbReference type="Gene3D" id="2.60.120.200">
    <property type="match status" value="1"/>
</dbReference>
<sequence>MAFDNMYLQGIPFDPGTDWITIGIKLRFSSVQPGSDLDFLRISRDAAGEYHLALSFEGGGTAGQFVLRNANKVPLFTSEAGVLSADTWYLFEIKFKKTNSSDVRLWLDGSLLHSATNKDLDFGGAEARVEIRTQQGGITPVPTSPRCTVRTAGWYVITDDESTSTVVEFVGFETGGPEEVDRHGASTFDTSPAPPSAKETYICQVIADTGADPDD</sequence>
<dbReference type="AlphaFoldDB" id="A0A0F9J799"/>
<evidence type="ECO:0000313" key="2">
    <source>
        <dbReference type="EMBL" id="KKM65398.1"/>
    </source>
</evidence>
<gene>
    <name evidence="2" type="ORF">LCGC14_1491660</name>
</gene>
<organism evidence="2">
    <name type="scientific">marine sediment metagenome</name>
    <dbReference type="NCBI Taxonomy" id="412755"/>
    <lineage>
        <taxon>unclassified sequences</taxon>
        <taxon>metagenomes</taxon>
        <taxon>ecological metagenomes</taxon>
    </lineage>
</organism>
<dbReference type="EMBL" id="LAZR01010731">
    <property type="protein sequence ID" value="KKM65398.1"/>
    <property type="molecule type" value="Genomic_DNA"/>
</dbReference>
<accession>A0A0F9J799</accession>
<protein>
    <submittedName>
        <fullName evidence="2">Uncharacterized protein</fullName>
    </submittedName>
</protein>
<name>A0A0F9J799_9ZZZZ</name>
<evidence type="ECO:0000256" key="1">
    <source>
        <dbReference type="SAM" id="MobiDB-lite"/>
    </source>
</evidence>
<reference evidence="2" key="1">
    <citation type="journal article" date="2015" name="Nature">
        <title>Complex archaea that bridge the gap between prokaryotes and eukaryotes.</title>
        <authorList>
            <person name="Spang A."/>
            <person name="Saw J.H."/>
            <person name="Jorgensen S.L."/>
            <person name="Zaremba-Niedzwiedzka K."/>
            <person name="Martijn J."/>
            <person name="Lind A.E."/>
            <person name="van Eijk R."/>
            <person name="Schleper C."/>
            <person name="Guy L."/>
            <person name="Ettema T.J."/>
        </authorList>
    </citation>
    <scope>NUCLEOTIDE SEQUENCE</scope>
</reference>
<feature type="region of interest" description="Disordered" evidence="1">
    <location>
        <begin position="175"/>
        <end position="196"/>
    </location>
</feature>
<comment type="caution">
    <text evidence="2">The sequence shown here is derived from an EMBL/GenBank/DDBJ whole genome shotgun (WGS) entry which is preliminary data.</text>
</comment>
<proteinExistence type="predicted"/>